<organism evidence="2 3">
    <name type="scientific">Terfezia boudieri ATCC MYA-4762</name>
    <dbReference type="NCBI Taxonomy" id="1051890"/>
    <lineage>
        <taxon>Eukaryota</taxon>
        <taxon>Fungi</taxon>
        <taxon>Dikarya</taxon>
        <taxon>Ascomycota</taxon>
        <taxon>Pezizomycotina</taxon>
        <taxon>Pezizomycetes</taxon>
        <taxon>Pezizales</taxon>
        <taxon>Pezizaceae</taxon>
        <taxon>Terfezia</taxon>
    </lineage>
</organism>
<accession>A0A3N4LSN2</accession>
<dbReference type="InParanoid" id="A0A3N4LSN2"/>
<dbReference type="PANTHER" id="PTHR36587">
    <property type="entry name" value="EXPRESSION SITE-ASSOCIATED GENE 3 (ESAG3)-LIKE PROTEIN"/>
    <property type="match status" value="1"/>
</dbReference>
<feature type="transmembrane region" description="Helical" evidence="1">
    <location>
        <begin position="37"/>
        <end position="57"/>
    </location>
</feature>
<dbReference type="Proteomes" id="UP000267821">
    <property type="component" value="Unassembled WGS sequence"/>
</dbReference>
<reference evidence="2 3" key="1">
    <citation type="journal article" date="2018" name="Nat. Ecol. Evol.">
        <title>Pezizomycetes genomes reveal the molecular basis of ectomycorrhizal truffle lifestyle.</title>
        <authorList>
            <person name="Murat C."/>
            <person name="Payen T."/>
            <person name="Noel B."/>
            <person name="Kuo A."/>
            <person name="Morin E."/>
            <person name="Chen J."/>
            <person name="Kohler A."/>
            <person name="Krizsan K."/>
            <person name="Balestrini R."/>
            <person name="Da Silva C."/>
            <person name="Montanini B."/>
            <person name="Hainaut M."/>
            <person name="Levati E."/>
            <person name="Barry K.W."/>
            <person name="Belfiori B."/>
            <person name="Cichocki N."/>
            <person name="Clum A."/>
            <person name="Dockter R.B."/>
            <person name="Fauchery L."/>
            <person name="Guy J."/>
            <person name="Iotti M."/>
            <person name="Le Tacon F."/>
            <person name="Lindquist E.A."/>
            <person name="Lipzen A."/>
            <person name="Malagnac F."/>
            <person name="Mello A."/>
            <person name="Molinier V."/>
            <person name="Miyauchi S."/>
            <person name="Poulain J."/>
            <person name="Riccioni C."/>
            <person name="Rubini A."/>
            <person name="Sitrit Y."/>
            <person name="Splivallo R."/>
            <person name="Traeger S."/>
            <person name="Wang M."/>
            <person name="Zifcakova L."/>
            <person name="Wipf D."/>
            <person name="Zambonelli A."/>
            <person name="Paolocci F."/>
            <person name="Nowrousian M."/>
            <person name="Ottonello S."/>
            <person name="Baldrian P."/>
            <person name="Spatafora J.W."/>
            <person name="Henrissat B."/>
            <person name="Nagy L.G."/>
            <person name="Aury J.M."/>
            <person name="Wincker P."/>
            <person name="Grigoriev I.V."/>
            <person name="Bonfante P."/>
            <person name="Martin F.M."/>
        </authorList>
    </citation>
    <scope>NUCLEOTIDE SEQUENCE [LARGE SCALE GENOMIC DNA]</scope>
    <source>
        <strain evidence="2 3">ATCC MYA-4762</strain>
    </source>
</reference>
<dbReference type="PANTHER" id="PTHR36587:SF2">
    <property type="entry name" value="EXPRESSION SITE-ASSOCIATED GENE 3 (ESAG3)-LIKE PROTEIN"/>
    <property type="match status" value="1"/>
</dbReference>
<evidence type="ECO:0000256" key="1">
    <source>
        <dbReference type="SAM" id="Phobius"/>
    </source>
</evidence>
<gene>
    <name evidence="2" type="ORF">L211DRAFT_836011</name>
</gene>
<evidence type="ECO:0000313" key="2">
    <source>
        <dbReference type="EMBL" id="RPB25924.1"/>
    </source>
</evidence>
<dbReference type="OrthoDB" id="422736at2759"/>
<keyword evidence="1" id="KW-0812">Transmembrane</keyword>
<dbReference type="CDD" id="cd22997">
    <property type="entry name" value="GT_LH"/>
    <property type="match status" value="1"/>
</dbReference>
<keyword evidence="1" id="KW-0472">Membrane</keyword>
<name>A0A3N4LSN2_9PEZI</name>
<protein>
    <submittedName>
        <fullName evidence="2">Uncharacterized protein</fullName>
    </submittedName>
</protein>
<keyword evidence="1" id="KW-1133">Transmembrane helix</keyword>
<dbReference type="EMBL" id="ML121536">
    <property type="protein sequence ID" value="RPB25924.1"/>
    <property type="molecule type" value="Genomic_DNA"/>
</dbReference>
<dbReference type="AlphaFoldDB" id="A0A3N4LSN2"/>
<evidence type="ECO:0000313" key="3">
    <source>
        <dbReference type="Proteomes" id="UP000267821"/>
    </source>
</evidence>
<proteinExistence type="predicted"/>
<keyword evidence="3" id="KW-1185">Reference proteome</keyword>
<sequence length="486" mass="54590">MAAHVRSPSPNPSSPCLFLCPMHLCRGWRQYRYITRYLFVFALICSFLFTLCLHLRFERTTDETRAPLLGHDSHAYPHLHLFIPVNQPSLLFCKSLASAIINTYPPPILINFNTTYAKPKLAHGAKLAGMAEYLRNPRQLGPGIERKTWETDLVLFADGFDIWYQLPSDVLIRRYTYFRTNVQGSGWTSSAPAPAPVIFGADKQCWPNKSDSPPCKLAPESSLPKDAYGADTTDKVIGDSGYKRFRPRYLNSGTVFGEWGSMREVYVKAAKEAADRVKIGKEVLSDQGVLADVWGEDLERDELNRKRAGTDEGSVHDNVRSMRIVLDYESRLFQTMTHSHDDVKWNMVNTTHTAGDRDMDLSSNIYTASLPPVLQLATNLVSNTIAALVHFNGPKFPLGSEEKAGWWGRMWWFNLFPEVTDVNGRGRIAKMFFEGRIERVRGADAGVAGAGVGQVGGVWTDKGEWIEWEEICGKWDFVGTGGVWGI</sequence>